<proteinExistence type="predicted"/>
<reference evidence="2 3" key="1">
    <citation type="journal article" date="2018" name="Evol. Lett.">
        <title>Horizontal gene cluster transfer increased hallucinogenic mushroom diversity.</title>
        <authorList>
            <person name="Reynolds H.T."/>
            <person name="Vijayakumar V."/>
            <person name="Gluck-Thaler E."/>
            <person name="Korotkin H.B."/>
            <person name="Matheny P.B."/>
            <person name="Slot J.C."/>
        </authorList>
    </citation>
    <scope>NUCLEOTIDE SEQUENCE [LARGE SCALE GENOMIC DNA]</scope>
    <source>
        <strain evidence="2 3">2631</strain>
    </source>
</reference>
<dbReference type="AlphaFoldDB" id="A0A409WS43"/>
<sequence length="244" mass="27030">MPTRLPPCSTSYSTTSSRIEAATDSGSIHMSQYSRYSPKSYINPGSPSLWNPCLHDEGNYPPPLISRRMIALPALAACPIILNPLLAYTANVPPIIFDLSVSASAAALSPSTGSHALTDPNAWRKQPAMRPANIGSMTIRLAFAEAYSLWRPIVVFPESIYDSVVTIDDVLKAVSRAFRVAVLERQGHRDECDKDDNKQMWQTLMPSYLLGNGVQSNAVWWAGLYTSPDERDVWILDTRMYSHI</sequence>
<evidence type="ECO:0000313" key="3">
    <source>
        <dbReference type="Proteomes" id="UP000283269"/>
    </source>
</evidence>
<dbReference type="EMBL" id="NHYD01003264">
    <property type="protein sequence ID" value="PPQ81328.1"/>
    <property type="molecule type" value="Genomic_DNA"/>
</dbReference>
<gene>
    <name evidence="2" type="ORF">CVT25_015084</name>
</gene>
<evidence type="ECO:0000259" key="1">
    <source>
        <dbReference type="Pfam" id="PF20415"/>
    </source>
</evidence>
<feature type="domain" description="DUF6699" evidence="1">
    <location>
        <begin position="96"/>
        <end position="186"/>
    </location>
</feature>
<dbReference type="Proteomes" id="UP000283269">
    <property type="component" value="Unassembled WGS sequence"/>
</dbReference>
<accession>A0A409WS43</accession>
<organism evidence="2 3">
    <name type="scientific">Psilocybe cyanescens</name>
    <dbReference type="NCBI Taxonomy" id="93625"/>
    <lineage>
        <taxon>Eukaryota</taxon>
        <taxon>Fungi</taxon>
        <taxon>Dikarya</taxon>
        <taxon>Basidiomycota</taxon>
        <taxon>Agaricomycotina</taxon>
        <taxon>Agaricomycetes</taxon>
        <taxon>Agaricomycetidae</taxon>
        <taxon>Agaricales</taxon>
        <taxon>Agaricineae</taxon>
        <taxon>Strophariaceae</taxon>
        <taxon>Psilocybe</taxon>
    </lineage>
</organism>
<evidence type="ECO:0000313" key="2">
    <source>
        <dbReference type="EMBL" id="PPQ81328.1"/>
    </source>
</evidence>
<name>A0A409WS43_PSICY</name>
<protein>
    <recommendedName>
        <fullName evidence="1">DUF6699 domain-containing protein</fullName>
    </recommendedName>
</protein>
<dbReference type="Pfam" id="PF20415">
    <property type="entry name" value="DUF6699"/>
    <property type="match status" value="1"/>
</dbReference>
<keyword evidence="3" id="KW-1185">Reference proteome</keyword>
<dbReference type="InterPro" id="IPR046522">
    <property type="entry name" value="DUF6699"/>
</dbReference>
<comment type="caution">
    <text evidence="2">The sequence shown here is derived from an EMBL/GenBank/DDBJ whole genome shotgun (WGS) entry which is preliminary data.</text>
</comment>
<dbReference type="OrthoDB" id="3172906at2759"/>
<dbReference type="InParanoid" id="A0A409WS43"/>